<evidence type="ECO:0000313" key="4">
    <source>
        <dbReference type="Proteomes" id="UP000308271"/>
    </source>
</evidence>
<gene>
    <name evidence="3" type="ORF">FGF66_04660</name>
</gene>
<evidence type="ECO:0000313" key="3">
    <source>
        <dbReference type="EMBL" id="TNJ39401.1"/>
    </source>
</evidence>
<protein>
    <submittedName>
        <fullName evidence="3">Uncharacterized protein</fullName>
    </submittedName>
</protein>
<proteinExistence type="predicted"/>
<dbReference type="EMBL" id="VDCH01000006">
    <property type="protein sequence ID" value="TNJ39401.1"/>
    <property type="molecule type" value="Genomic_DNA"/>
</dbReference>
<keyword evidence="4" id="KW-1185">Reference proteome</keyword>
<keyword evidence="2" id="KW-0812">Transmembrane</keyword>
<accession>A0A5C4S9K3</accession>
<sequence length="73" mass="7584">MIKQTVGAVGTALMLTPFGMPLVAHGVAGLLVGTVGLNLLNGVINDVKGAGDLLQQEMGKPSDRQQDEEPEEL</sequence>
<dbReference type="Proteomes" id="UP000308271">
    <property type="component" value="Unassembled WGS sequence"/>
</dbReference>
<dbReference type="RefSeq" id="WP_139456530.1">
    <property type="nucleotide sequence ID" value="NZ_VDCH01000006.1"/>
</dbReference>
<organism evidence="3 4">
    <name type="scientific">Chlorobaculum thiosulfatiphilum</name>
    <name type="common">Chlorobium limicola f.sp. thiosulfatophilum</name>
    <dbReference type="NCBI Taxonomy" id="115852"/>
    <lineage>
        <taxon>Bacteria</taxon>
        <taxon>Pseudomonadati</taxon>
        <taxon>Chlorobiota</taxon>
        <taxon>Chlorobiia</taxon>
        <taxon>Chlorobiales</taxon>
        <taxon>Chlorobiaceae</taxon>
        <taxon>Chlorobaculum</taxon>
    </lineage>
</organism>
<evidence type="ECO:0000256" key="2">
    <source>
        <dbReference type="SAM" id="Phobius"/>
    </source>
</evidence>
<feature type="transmembrane region" description="Helical" evidence="2">
    <location>
        <begin position="22"/>
        <end position="40"/>
    </location>
</feature>
<keyword evidence="2" id="KW-1133">Transmembrane helix</keyword>
<dbReference type="AlphaFoldDB" id="A0A5C4S9K3"/>
<name>A0A5C4S9K3_CHLTI</name>
<comment type="caution">
    <text evidence="3">The sequence shown here is derived from an EMBL/GenBank/DDBJ whole genome shotgun (WGS) entry which is preliminary data.</text>
</comment>
<feature type="region of interest" description="Disordered" evidence="1">
    <location>
        <begin position="54"/>
        <end position="73"/>
    </location>
</feature>
<reference evidence="3 4" key="1">
    <citation type="submission" date="2019-05" db="EMBL/GenBank/DDBJ databases">
        <title>Draft Whole-Genome sequence of the green sulfur bacterium Chlorobaculum thiosulfatiphilum DSM 249.</title>
        <authorList>
            <person name="Meyer T.E."/>
            <person name="Kyndt J.A."/>
        </authorList>
    </citation>
    <scope>NUCLEOTIDE SEQUENCE [LARGE SCALE GENOMIC DNA]</scope>
    <source>
        <strain evidence="3 4">DSM 249</strain>
    </source>
</reference>
<keyword evidence="2" id="KW-0472">Membrane</keyword>
<evidence type="ECO:0000256" key="1">
    <source>
        <dbReference type="SAM" id="MobiDB-lite"/>
    </source>
</evidence>